<feature type="transmembrane region" description="Helical" evidence="6">
    <location>
        <begin position="189"/>
        <end position="207"/>
    </location>
</feature>
<evidence type="ECO:0000313" key="8">
    <source>
        <dbReference type="Proteomes" id="UP000198403"/>
    </source>
</evidence>
<evidence type="ECO:0000256" key="2">
    <source>
        <dbReference type="ARBA" id="ARBA00022475"/>
    </source>
</evidence>
<dbReference type="InterPro" id="IPR001123">
    <property type="entry name" value="LeuE-type"/>
</dbReference>
<organism evidence="7 8">
    <name type="scientific">Blastococcus mobilis</name>
    <dbReference type="NCBI Taxonomy" id="1938746"/>
    <lineage>
        <taxon>Bacteria</taxon>
        <taxon>Bacillati</taxon>
        <taxon>Actinomycetota</taxon>
        <taxon>Actinomycetes</taxon>
        <taxon>Geodermatophilales</taxon>
        <taxon>Geodermatophilaceae</taxon>
        <taxon>Blastococcus</taxon>
    </lineage>
</organism>
<dbReference type="OrthoDB" id="5185770at2"/>
<evidence type="ECO:0000256" key="4">
    <source>
        <dbReference type="ARBA" id="ARBA00022989"/>
    </source>
</evidence>
<evidence type="ECO:0000256" key="1">
    <source>
        <dbReference type="ARBA" id="ARBA00004651"/>
    </source>
</evidence>
<dbReference type="PANTHER" id="PTHR30086:SF20">
    <property type="entry name" value="ARGININE EXPORTER PROTEIN ARGO-RELATED"/>
    <property type="match status" value="1"/>
</dbReference>
<evidence type="ECO:0000256" key="5">
    <source>
        <dbReference type="ARBA" id="ARBA00023136"/>
    </source>
</evidence>
<feature type="transmembrane region" description="Helical" evidence="6">
    <location>
        <begin position="149"/>
        <end position="169"/>
    </location>
</feature>
<reference evidence="7 8" key="1">
    <citation type="submission" date="2017-06" db="EMBL/GenBank/DDBJ databases">
        <authorList>
            <person name="Kim H.J."/>
            <person name="Triplett B.A."/>
        </authorList>
    </citation>
    <scope>NUCLEOTIDE SEQUENCE [LARGE SCALE GENOMIC DNA]</scope>
    <source>
        <strain evidence="7 8">DSM 44272</strain>
    </source>
</reference>
<protein>
    <submittedName>
        <fullName evidence="7">Threonine/homoserine/homoserine lactone efflux protein</fullName>
    </submittedName>
</protein>
<feature type="transmembrane region" description="Helical" evidence="6">
    <location>
        <begin position="78"/>
        <end position="96"/>
    </location>
</feature>
<accession>A0A238Z5M6</accession>
<proteinExistence type="predicted"/>
<evidence type="ECO:0000313" key="7">
    <source>
        <dbReference type="EMBL" id="SNR78697.1"/>
    </source>
</evidence>
<gene>
    <name evidence="7" type="ORF">SAMN06272737_12560</name>
</gene>
<keyword evidence="3 6" id="KW-0812">Transmembrane</keyword>
<evidence type="ECO:0000256" key="3">
    <source>
        <dbReference type="ARBA" id="ARBA00022692"/>
    </source>
</evidence>
<dbReference type="GO" id="GO:0005886">
    <property type="term" value="C:plasma membrane"/>
    <property type="evidence" value="ECO:0007669"/>
    <property type="project" value="UniProtKB-SubCell"/>
</dbReference>
<comment type="subcellular location">
    <subcellularLocation>
        <location evidence="1">Cell membrane</location>
        <topology evidence="1">Multi-pass membrane protein</topology>
    </subcellularLocation>
</comment>
<keyword evidence="4 6" id="KW-1133">Transmembrane helix</keyword>
<dbReference type="RefSeq" id="WP_089338201.1">
    <property type="nucleotide sequence ID" value="NZ_FZNO01000025.1"/>
</dbReference>
<dbReference type="AlphaFoldDB" id="A0A238Z5M6"/>
<feature type="transmembrane region" description="Helical" evidence="6">
    <location>
        <begin position="42"/>
        <end position="66"/>
    </location>
</feature>
<dbReference type="GO" id="GO:0015171">
    <property type="term" value="F:amino acid transmembrane transporter activity"/>
    <property type="evidence" value="ECO:0007669"/>
    <property type="project" value="TreeGrafter"/>
</dbReference>
<evidence type="ECO:0000256" key="6">
    <source>
        <dbReference type="SAM" id="Phobius"/>
    </source>
</evidence>
<keyword evidence="5 6" id="KW-0472">Membrane</keyword>
<dbReference type="Pfam" id="PF01810">
    <property type="entry name" value="LysE"/>
    <property type="match status" value="1"/>
</dbReference>
<dbReference type="Proteomes" id="UP000198403">
    <property type="component" value="Unassembled WGS sequence"/>
</dbReference>
<dbReference type="PIRSF" id="PIRSF006324">
    <property type="entry name" value="LeuE"/>
    <property type="match status" value="1"/>
</dbReference>
<sequence length="210" mass="21548">MTLAAAVLTFAVVAGALTVTPGLDTALVLRAALTRRRREALATAAGIVAGLFVWGAAAAVGVSALLTASEVAFDVLRYAGAAYLVAYGVRLLVAAVRHRAAGVESAGQVSGTAWRAARTGLVTNLLNPKVGVFYVALLPQFVPAGSDPLLVGLLLAAVHGALSMVWFLLLTQLAQLLGRWLRRPGTVRAVDGVTGVALVGFGLRLAVTAR</sequence>
<name>A0A238Z5M6_9ACTN</name>
<keyword evidence="2" id="KW-1003">Cell membrane</keyword>
<keyword evidence="8" id="KW-1185">Reference proteome</keyword>
<dbReference type="PANTHER" id="PTHR30086">
    <property type="entry name" value="ARGININE EXPORTER PROTEIN ARGO"/>
    <property type="match status" value="1"/>
</dbReference>
<dbReference type="EMBL" id="FZNO01000025">
    <property type="protein sequence ID" value="SNR78697.1"/>
    <property type="molecule type" value="Genomic_DNA"/>
</dbReference>